<gene>
    <name evidence="2" type="ORF">MSAN_01833400</name>
</gene>
<dbReference type="Gene3D" id="1.10.150.910">
    <property type="match status" value="1"/>
</dbReference>
<keyword evidence="3" id="KW-1185">Reference proteome</keyword>
<organism evidence="2 3">
    <name type="scientific">Mycena sanguinolenta</name>
    <dbReference type="NCBI Taxonomy" id="230812"/>
    <lineage>
        <taxon>Eukaryota</taxon>
        <taxon>Fungi</taxon>
        <taxon>Dikarya</taxon>
        <taxon>Basidiomycota</taxon>
        <taxon>Agaricomycotina</taxon>
        <taxon>Agaricomycetes</taxon>
        <taxon>Agaricomycetidae</taxon>
        <taxon>Agaricales</taxon>
        <taxon>Marasmiineae</taxon>
        <taxon>Mycenaceae</taxon>
        <taxon>Mycena</taxon>
    </lineage>
</organism>
<name>A0A8H6XRC2_9AGAR</name>
<proteinExistence type="predicted"/>
<accession>A0A8H6XRC2</accession>
<dbReference type="InterPro" id="IPR015943">
    <property type="entry name" value="WD40/YVTN_repeat-like_dom_sf"/>
</dbReference>
<dbReference type="AlphaFoldDB" id="A0A8H6XRC2"/>
<dbReference type="GO" id="GO:0005634">
    <property type="term" value="C:nucleus"/>
    <property type="evidence" value="ECO:0007669"/>
    <property type="project" value="InterPro"/>
</dbReference>
<protein>
    <submittedName>
        <fullName evidence="2">CPSF-A domain-containing protein</fullName>
    </submittedName>
</protein>
<feature type="domain" description="RSE1/DDB1/CPSF1 C-terminal" evidence="1">
    <location>
        <begin position="72"/>
        <end position="389"/>
    </location>
</feature>
<sequence>MPRNLNRLFYWPMIPLSSSAESEMWARCTSVRFRLVWTLPKKIVYEPSLKIFGLACMRREPVRVGTPELSPRSSFRLLDDTDFSNLSQYNCDAEEEITCVTTLTLKQDQESTAFFCLGTYKFVGDETTPANGRLLVFSAHSRKTESWSQNFELSLAASADVRGCVYSITTVKGMIAIGVNSAVMLYQLQMDEESRQCRLHIVSTLNVNYYVTSLVGYENRLVVGDRITSVSLLEVSDDRKLRTLGRDLTPLSPVSLQALNGKHIIAANDTLNLLSFTLDEGNRKLDRDGFYQQSDMINKFVPGCVAAPDAGSKLEPVQLFFASSGRIGVIIDIADRQLGLDLTDLQRNMANVFEDGLKHTTFRTPQSTARRRVIETAYGFLDGDFLERLLVASHAQLAKIVEGTSDPERLKRPIHEFQQLLKTLQALH</sequence>
<evidence type="ECO:0000313" key="3">
    <source>
        <dbReference type="Proteomes" id="UP000623467"/>
    </source>
</evidence>
<evidence type="ECO:0000259" key="1">
    <source>
        <dbReference type="Pfam" id="PF03178"/>
    </source>
</evidence>
<dbReference type="InterPro" id="IPR004871">
    <property type="entry name" value="RSE1/DDB1/CPSF1_C"/>
</dbReference>
<dbReference type="EMBL" id="JACAZH010000019">
    <property type="protein sequence ID" value="KAF7346073.1"/>
    <property type="molecule type" value="Genomic_DNA"/>
</dbReference>
<evidence type="ECO:0000313" key="2">
    <source>
        <dbReference type="EMBL" id="KAF7346073.1"/>
    </source>
</evidence>
<dbReference type="Gene3D" id="2.130.10.10">
    <property type="entry name" value="YVTN repeat-like/Quinoprotein amine dehydrogenase"/>
    <property type="match status" value="1"/>
</dbReference>
<comment type="caution">
    <text evidence="2">The sequence shown here is derived from an EMBL/GenBank/DDBJ whole genome shotgun (WGS) entry which is preliminary data.</text>
</comment>
<dbReference type="InterPro" id="IPR050358">
    <property type="entry name" value="RSE1/DDB1/CFT1"/>
</dbReference>
<reference evidence="2" key="1">
    <citation type="submission" date="2020-05" db="EMBL/GenBank/DDBJ databases">
        <title>Mycena genomes resolve the evolution of fungal bioluminescence.</title>
        <authorList>
            <person name="Tsai I.J."/>
        </authorList>
    </citation>
    <scope>NUCLEOTIDE SEQUENCE</scope>
    <source>
        <strain evidence="2">160909Yilan</strain>
    </source>
</reference>
<dbReference type="PANTHER" id="PTHR10644">
    <property type="entry name" value="DNA REPAIR/RNA PROCESSING CPSF FAMILY"/>
    <property type="match status" value="1"/>
</dbReference>
<dbReference type="GO" id="GO:0003676">
    <property type="term" value="F:nucleic acid binding"/>
    <property type="evidence" value="ECO:0007669"/>
    <property type="project" value="InterPro"/>
</dbReference>
<dbReference type="OrthoDB" id="433457at2759"/>
<dbReference type="Proteomes" id="UP000623467">
    <property type="component" value="Unassembled WGS sequence"/>
</dbReference>
<dbReference type="Pfam" id="PF03178">
    <property type="entry name" value="CPSF_A"/>
    <property type="match status" value="1"/>
</dbReference>